<reference evidence="3" key="1">
    <citation type="journal article" date="2019" name="Int. J. Syst. Evol. Microbiol.">
        <title>The Global Catalogue of Microorganisms (GCM) 10K type strain sequencing project: providing services to taxonomists for standard genome sequencing and annotation.</title>
        <authorList>
            <consortium name="The Broad Institute Genomics Platform"/>
            <consortium name="The Broad Institute Genome Sequencing Center for Infectious Disease"/>
            <person name="Wu L."/>
            <person name="Ma J."/>
        </authorList>
    </citation>
    <scope>NUCLEOTIDE SEQUENCE [LARGE SCALE GENOMIC DNA]</scope>
    <source>
        <strain evidence="3">CGMCC 1.15731</strain>
    </source>
</reference>
<organism evidence="2 3">
    <name type="scientific">Daeguia caeni</name>
    <dbReference type="NCBI Taxonomy" id="439612"/>
    <lineage>
        <taxon>Bacteria</taxon>
        <taxon>Pseudomonadati</taxon>
        <taxon>Pseudomonadota</taxon>
        <taxon>Alphaproteobacteria</taxon>
        <taxon>Hyphomicrobiales</taxon>
        <taxon>Brucellaceae</taxon>
        <taxon>Daeguia</taxon>
    </lineage>
</organism>
<dbReference type="InterPro" id="IPR041657">
    <property type="entry name" value="HTH_17"/>
</dbReference>
<dbReference type="SUPFAM" id="SSF46955">
    <property type="entry name" value="Putative DNA-binding domain"/>
    <property type="match status" value="1"/>
</dbReference>
<protein>
    <submittedName>
        <fullName evidence="2">Helix-turn-helix transcriptional regulator</fullName>
    </submittedName>
</protein>
<dbReference type="InterPro" id="IPR009061">
    <property type="entry name" value="DNA-bd_dom_put_sf"/>
</dbReference>
<dbReference type="Proteomes" id="UP001596042">
    <property type="component" value="Unassembled WGS sequence"/>
</dbReference>
<evidence type="ECO:0000313" key="2">
    <source>
        <dbReference type="EMBL" id="MFC4625434.1"/>
    </source>
</evidence>
<evidence type="ECO:0000313" key="3">
    <source>
        <dbReference type="Proteomes" id="UP001596042"/>
    </source>
</evidence>
<proteinExistence type="predicted"/>
<evidence type="ECO:0000259" key="1">
    <source>
        <dbReference type="Pfam" id="PF12728"/>
    </source>
</evidence>
<accession>A0ABV9H6F3</accession>
<feature type="domain" description="Helix-turn-helix" evidence="1">
    <location>
        <begin position="38"/>
        <end position="82"/>
    </location>
</feature>
<keyword evidence="3" id="KW-1185">Reference proteome</keyword>
<sequence>RSTSDPDDTNLILRHPLRRFSSDPKENEMATRHLSQIELAARWNISHRTLERWRWTGEGPQYVKLGGRVVYRLEDVEAYEAEQIRQSTASYRHQASA</sequence>
<comment type="caution">
    <text evidence="2">The sequence shown here is derived from an EMBL/GenBank/DDBJ whole genome shotgun (WGS) entry which is preliminary data.</text>
</comment>
<dbReference type="RefSeq" id="WP_374834758.1">
    <property type="nucleotide sequence ID" value="NZ_JBHEEZ010000092.1"/>
</dbReference>
<feature type="non-terminal residue" evidence="2">
    <location>
        <position position="1"/>
    </location>
</feature>
<gene>
    <name evidence="2" type="ORF">ACFO1V_09400</name>
</gene>
<dbReference type="EMBL" id="JBHSEL010000064">
    <property type="protein sequence ID" value="MFC4625434.1"/>
    <property type="molecule type" value="Genomic_DNA"/>
</dbReference>
<dbReference type="Pfam" id="PF12728">
    <property type="entry name" value="HTH_17"/>
    <property type="match status" value="1"/>
</dbReference>
<name>A0ABV9H6F3_9HYPH</name>